<comment type="caution">
    <text evidence="2">The sequence shown here is derived from an EMBL/GenBank/DDBJ whole genome shotgun (WGS) entry which is preliminary data.</text>
</comment>
<dbReference type="Proteomes" id="UP000030487">
    <property type="component" value="Unassembled WGS sequence"/>
</dbReference>
<evidence type="ECO:0000313" key="3">
    <source>
        <dbReference type="Proteomes" id="UP000030487"/>
    </source>
</evidence>
<organism evidence="2 3">
    <name type="scientific">Lysinibacillus boronitolerans JCM 21713 = 10a = NBRC 103108</name>
    <dbReference type="NCBI Taxonomy" id="1294264"/>
    <lineage>
        <taxon>Bacteria</taxon>
        <taxon>Bacillati</taxon>
        <taxon>Bacillota</taxon>
        <taxon>Bacilli</taxon>
        <taxon>Bacillales</taxon>
        <taxon>Bacillaceae</taxon>
        <taxon>Lysinibacillus</taxon>
    </lineage>
</organism>
<name>A0ABR4Y3S5_9BACI</name>
<evidence type="ECO:0000259" key="1">
    <source>
        <dbReference type="Pfam" id="PF09346"/>
    </source>
</evidence>
<keyword evidence="3" id="KW-1185">Reference proteome</keyword>
<dbReference type="RefSeq" id="WP_036076275.1">
    <property type="nucleotide sequence ID" value="NZ_AVCW01000017.1"/>
</dbReference>
<dbReference type="InterPro" id="IPR018958">
    <property type="entry name" value="Knr4/Smi1-like_dom"/>
</dbReference>
<dbReference type="EMBL" id="JPVR01000065">
    <property type="protein sequence ID" value="KGR87701.1"/>
    <property type="molecule type" value="Genomic_DNA"/>
</dbReference>
<evidence type="ECO:0000313" key="2">
    <source>
        <dbReference type="EMBL" id="KGR87701.1"/>
    </source>
</evidence>
<dbReference type="Gene3D" id="3.40.1580.10">
    <property type="entry name" value="SMI1/KNR4-like"/>
    <property type="match status" value="1"/>
</dbReference>
<gene>
    <name evidence="2" type="ORF">CD31_06090</name>
</gene>
<sequence>MKDLEKKLDAVLQQMRDFIDELQERESAYPMVFYHHPEEDISQFVDGRWSLPAEYVYFLRHYVVERVTWATGDYINLNIYGARDLIRGQEGYNYNPVTDEMIEDWPHDYLVIATDEGDPYCLDLSRGDTAVFTAPHGTGNWHFSMAYDNLILFLESVLIPPSLEEMLPEESSVAYYELTITGDGKDKLKTLLLLKKLLSYDYSQARKALEQPPLVIYRGVEAGALKLEAELQAIRADFQKRKISLAEFIE</sequence>
<protein>
    <recommendedName>
        <fullName evidence="1">Knr4/Smi1-like domain-containing protein</fullName>
    </recommendedName>
</protein>
<dbReference type="InterPro" id="IPR037883">
    <property type="entry name" value="Knr4/Smi1-like_sf"/>
</dbReference>
<dbReference type="SUPFAM" id="SSF160631">
    <property type="entry name" value="SMI1/KNR4-like"/>
    <property type="match status" value="1"/>
</dbReference>
<accession>A0ABR4Y3S5</accession>
<dbReference type="Pfam" id="PF09346">
    <property type="entry name" value="SMI1_KNR4"/>
    <property type="match status" value="1"/>
</dbReference>
<proteinExistence type="predicted"/>
<reference evidence="2 3" key="1">
    <citation type="submission" date="2014-02" db="EMBL/GenBank/DDBJ databases">
        <title>Draft genome sequence of Lysinibacillus boronitolerans NBRC 103108.</title>
        <authorList>
            <person name="Zhang F."/>
            <person name="Wang G."/>
            <person name="Zhang L."/>
        </authorList>
    </citation>
    <scope>NUCLEOTIDE SEQUENCE [LARGE SCALE GENOMIC DNA]</scope>
    <source>
        <strain evidence="2 3">NBRC 103108</strain>
    </source>
</reference>
<feature type="domain" description="Knr4/Smi1-like" evidence="1">
    <location>
        <begin position="49"/>
        <end position="139"/>
    </location>
</feature>